<evidence type="ECO:0000256" key="1">
    <source>
        <dbReference type="ARBA" id="ARBA00004401"/>
    </source>
</evidence>
<dbReference type="InterPro" id="IPR026039">
    <property type="entry name" value="YfgM"/>
</dbReference>
<evidence type="ECO:0000256" key="3">
    <source>
        <dbReference type="ARBA" id="ARBA00022692"/>
    </source>
</evidence>
<evidence type="ECO:0000256" key="9">
    <source>
        <dbReference type="SAM" id="Phobius"/>
    </source>
</evidence>
<evidence type="ECO:0000256" key="6">
    <source>
        <dbReference type="ARBA" id="ARBA00023186"/>
    </source>
</evidence>
<comment type="caution">
    <text evidence="11">The sequence shown here is derived from an EMBL/GenBank/DDBJ whole genome shotgun (WGS) entry which is preliminary data.</text>
</comment>
<keyword evidence="3 9" id="KW-0812">Transmembrane</keyword>
<dbReference type="Proteomes" id="UP001156706">
    <property type="component" value="Unassembled WGS sequence"/>
</dbReference>
<evidence type="ECO:0000256" key="7">
    <source>
        <dbReference type="ARBA" id="ARBA00024197"/>
    </source>
</evidence>
<name>A0ABQ5YHJ9_9NEIS</name>
<reference evidence="12" key="1">
    <citation type="journal article" date="2019" name="Int. J. Syst. Evol. Microbiol.">
        <title>The Global Catalogue of Microorganisms (GCM) 10K type strain sequencing project: providing services to taxonomists for standard genome sequencing and annotation.</title>
        <authorList>
            <consortium name="The Broad Institute Genomics Platform"/>
            <consortium name="The Broad Institute Genome Sequencing Center for Infectious Disease"/>
            <person name="Wu L."/>
            <person name="Ma J."/>
        </authorList>
    </citation>
    <scope>NUCLEOTIDE SEQUENCE [LARGE SCALE GENOMIC DNA]</scope>
    <source>
        <strain evidence="12">NBRC 110044</strain>
    </source>
</reference>
<dbReference type="PANTHER" id="PTHR38035:SF1">
    <property type="entry name" value="ANCILLARY SECYEG TRANSLOCON SUBUNIT"/>
    <property type="match status" value="1"/>
</dbReference>
<evidence type="ECO:0000313" key="12">
    <source>
        <dbReference type="Proteomes" id="UP001156706"/>
    </source>
</evidence>
<dbReference type="PANTHER" id="PTHR38035">
    <property type="entry name" value="UPF0070 PROTEIN YFGM"/>
    <property type="match status" value="1"/>
</dbReference>
<keyword evidence="12" id="KW-1185">Reference proteome</keyword>
<sequence length="210" mass="22286">MAAFDLQEQEQIAELKAWWAKWGVAVIIAVVAALVGYFGNMGYRAWQKSQGTAVAQAYMAVEAAELAKDPVKLRAAADAMVKTHSGHALTARAMLQAAKAAFEANKLDDAKSALEWVAANAKEDAVIDLARLRLAAVLMDQKQFDAAAKMVDTAKADSFAGLFAEARGDALALKGDAAGAKSAYQFALTKLEKEAPNRELVETKLSALGA</sequence>
<protein>
    <recommendedName>
        <fullName evidence="8">Ancillary SecYEG translocon subunit</fullName>
    </recommendedName>
</protein>
<dbReference type="SUPFAM" id="SSF48452">
    <property type="entry name" value="TPR-like"/>
    <property type="match status" value="1"/>
</dbReference>
<evidence type="ECO:0000256" key="2">
    <source>
        <dbReference type="ARBA" id="ARBA00022475"/>
    </source>
</evidence>
<evidence type="ECO:0000259" key="10">
    <source>
        <dbReference type="Pfam" id="PF09976"/>
    </source>
</evidence>
<dbReference type="InterPro" id="IPR011990">
    <property type="entry name" value="TPR-like_helical_dom_sf"/>
</dbReference>
<gene>
    <name evidence="11" type="ORF">GCM10007907_32710</name>
</gene>
<dbReference type="RefSeq" id="WP_284197551.1">
    <property type="nucleotide sequence ID" value="NZ_BSOG01000004.1"/>
</dbReference>
<feature type="transmembrane region" description="Helical" evidence="9">
    <location>
        <begin position="20"/>
        <end position="39"/>
    </location>
</feature>
<dbReference type="Pfam" id="PF09976">
    <property type="entry name" value="TPR_21"/>
    <property type="match status" value="1"/>
</dbReference>
<dbReference type="PIRSF" id="PIRSF006170">
    <property type="entry name" value="YfgM"/>
    <property type="match status" value="1"/>
</dbReference>
<comment type="subcellular location">
    <subcellularLocation>
        <location evidence="1">Cell membrane</location>
        <topology evidence="1">Single-pass type II membrane protein</topology>
    </subcellularLocation>
</comment>
<dbReference type="InterPro" id="IPR018704">
    <property type="entry name" value="SecYEG/CpoB_TPR"/>
</dbReference>
<evidence type="ECO:0000313" key="11">
    <source>
        <dbReference type="EMBL" id="GLR14481.1"/>
    </source>
</evidence>
<feature type="domain" description="Ancillary SecYEG translocon subunit/Cell division coordinator CpoB TPR" evidence="10">
    <location>
        <begin position="16"/>
        <end position="209"/>
    </location>
</feature>
<comment type="similarity">
    <text evidence="7">Belongs to the YfgM family.</text>
</comment>
<evidence type="ECO:0000256" key="4">
    <source>
        <dbReference type="ARBA" id="ARBA00022989"/>
    </source>
</evidence>
<accession>A0ABQ5YHJ9</accession>
<dbReference type="EMBL" id="BSOG01000004">
    <property type="protein sequence ID" value="GLR14481.1"/>
    <property type="molecule type" value="Genomic_DNA"/>
</dbReference>
<evidence type="ECO:0000256" key="8">
    <source>
        <dbReference type="ARBA" id="ARBA00024235"/>
    </source>
</evidence>
<keyword evidence="5 9" id="KW-0472">Membrane</keyword>
<keyword evidence="6" id="KW-0143">Chaperone</keyword>
<organism evidence="11 12">
    <name type="scientific">Chitinimonas prasina</name>
    <dbReference type="NCBI Taxonomy" id="1434937"/>
    <lineage>
        <taxon>Bacteria</taxon>
        <taxon>Pseudomonadati</taxon>
        <taxon>Pseudomonadota</taxon>
        <taxon>Betaproteobacteria</taxon>
        <taxon>Neisseriales</taxon>
        <taxon>Chitinibacteraceae</taxon>
        <taxon>Chitinimonas</taxon>
    </lineage>
</organism>
<proteinExistence type="inferred from homology"/>
<keyword evidence="2" id="KW-1003">Cell membrane</keyword>
<evidence type="ECO:0000256" key="5">
    <source>
        <dbReference type="ARBA" id="ARBA00023136"/>
    </source>
</evidence>
<keyword evidence="4 9" id="KW-1133">Transmembrane helix</keyword>